<gene>
    <name evidence="1" type="ORF">B7P43_G08217</name>
</gene>
<comment type="caution">
    <text evidence="1">The sequence shown here is derived from an EMBL/GenBank/DDBJ whole genome shotgun (WGS) entry which is preliminary data.</text>
</comment>
<name>A0A2J7PSC8_9NEOP</name>
<dbReference type="Proteomes" id="UP000235965">
    <property type="component" value="Unassembled WGS sequence"/>
</dbReference>
<reference evidence="1 2" key="1">
    <citation type="submission" date="2017-12" db="EMBL/GenBank/DDBJ databases">
        <title>Hemimetabolous genomes reveal molecular basis of termite eusociality.</title>
        <authorList>
            <person name="Harrison M.C."/>
            <person name="Jongepier E."/>
            <person name="Robertson H.M."/>
            <person name="Arning N."/>
            <person name="Bitard-Feildel T."/>
            <person name="Chao H."/>
            <person name="Childers C.P."/>
            <person name="Dinh H."/>
            <person name="Doddapaneni H."/>
            <person name="Dugan S."/>
            <person name="Gowin J."/>
            <person name="Greiner C."/>
            <person name="Han Y."/>
            <person name="Hu H."/>
            <person name="Hughes D.S.T."/>
            <person name="Huylmans A.-K."/>
            <person name="Kemena C."/>
            <person name="Kremer L.P.M."/>
            <person name="Lee S.L."/>
            <person name="Lopez-Ezquerra A."/>
            <person name="Mallet L."/>
            <person name="Monroy-Kuhn J.M."/>
            <person name="Moser A."/>
            <person name="Murali S.C."/>
            <person name="Muzny D.M."/>
            <person name="Otani S."/>
            <person name="Piulachs M.-D."/>
            <person name="Poelchau M."/>
            <person name="Qu J."/>
            <person name="Schaub F."/>
            <person name="Wada-Katsumata A."/>
            <person name="Worley K.C."/>
            <person name="Xie Q."/>
            <person name="Ylla G."/>
            <person name="Poulsen M."/>
            <person name="Gibbs R.A."/>
            <person name="Schal C."/>
            <person name="Richards S."/>
            <person name="Belles X."/>
            <person name="Korb J."/>
            <person name="Bornberg-Bauer E."/>
        </authorList>
    </citation>
    <scope>NUCLEOTIDE SEQUENCE [LARGE SCALE GENOMIC DNA]</scope>
    <source>
        <tissue evidence="1">Whole body</tissue>
    </source>
</reference>
<dbReference type="Gene3D" id="3.30.420.10">
    <property type="entry name" value="Ribonuclease H-like superfamily/Ribonuclease H"/>
    <property type="match status" value="1"/>
</dbReference>
<dbReference type="GO" id="GO:0003676">
    <property type="term" value="F:nucleic acid binding"/>
    <property type="evidence" value="ECO:0007669"/>
    <property type="project" value="InterPro"/>
</dbReference>
<dbReference type="EMBL" id="NEVH01021933">
    <property type="protein sequence ID" value="PNF19248.1"/>
    <property type="molecule type" value="Genomic_DNA"/>
</dbReference>
<evidence type="ECO:0000313" key="2">
    <source>
        <dbReference type="Proteomes" id="UP000235965"/>
    </source>
</evidence>
<dbReference type="InterPro" id="IPR036397">
    <property type="entry name" value="RNaseH_sf"/>
</dbReference>
<dbReference type="STRING" id="105785.A0A2J7PSC8"/>
<proteinExistence type="predicted"/>
<dbReference type="PANTHER" id="PTHR47326">
    <property type="entry name" value="TRANSPOSABLE ELEMENT TC3 TRANSPOSASE-LIKE PROTEIN"/>
    <property type="match status" value="1"/>
</dbReference>
<dbReference type="PANTHER" id="PTHR47326:SF1">
    <property type="entry name" value="HTH PSQ-TYPE DOMAIN-CONTAINING PROTEIN"/>
    <property type="match status" value="1"/>
</dbReference>
<accession>A0A2J7PSC8</accession>
<organism evidence="1 2">
    <name type="scientific">Cryptotermes secundus</name>
    <dbReference type="NCBI Taxonomy" id="105785"/>
    <lineage>
        <taxon>Eukaryota</taxon>
        <taxon>Metazoa</taxon>
        <taxon>Ecdysozoa</taxon>
        <taxon>Arthropoda</taxon>
        <taxon>Hexapoda</taxon>
        <taxon>Insecta</taxon>
        <taxon>Pterygota</taxon>
        <taxon>Neoptera</taxon>
        <taxon>Polyneoptera</taxon>
        <taxon>Dictyoptera</taxon>
        <taxon>Blattodea</taxon>
        <taxon>Blattoidea</taxon>
        <taxon>Termitoidae</taxon>
        <taxon>Kalotermitidae</taxon>
        <taxon>Cryptotermitinae</taxon>
        <taxon>Cryptotermes</taxon>
    </lineage>
</organism>
<sequence>MKDSFYEASSSSSSVICQDDSLFDTFRKYHTNILLGNFNAEVDREDISKPTGSESLQEFSNDNGAGGVNQIPRSIVHDVLHKRLHLRRYKIQMIHALKPSDQVARTNFAVDMLERTDASPDFVRQVCFSDEATFHVSGVVNRYNCRIWGSQNPHVTCELERGSPKLNVWTCLMRDKSIGTFFFSEKFVTGRSCLDMLQLHALKARTRDDLATVALNMLQETWNEVEYRLDICRATKGIHTEIYCELYTQTTGNTALLLIYTLDSSPLHTH</sequence>
<dbReference type="AlphaFoldDB" id="A0A2J7PSC8"/>
<keyword evidence="2" id="KW-1185">Reference proteome</keyword>
<protein>
    <submittedName>
        <fullName evidence="1">Uncharacterized protein</fullName>
    </submittedName>
</protein>
<dbReference type="InParanoid" id="A0A2J7PSC8"/>
<evidence type="ECO:0000313" key="1">
    <source>
        <dbReference type="EMBL" id="PNF19248.1"/>
    </source>
</evidence>